<reference evidence="2" key="1">
    <citation type="submission" date="2021-03" db="EMBL/GenBank/DDBJ databases">
        <title>Revisited historic fungal species revealed as producer of novel bioactive compounds through whole genome sequencing and comparative genomics.</title>
        <authorList>
            <person name="Vignolle G.A."/>
            <person name="Hochenegger N."/>
            <person name="Mach R.L."/>
            <person name="Mach-Aigner A.R."/>
            <person name="Javad Rahimi M."/>
            <person name="Salim K.A."/>
            <person name="Chan C.M."/>
            <person name="Lim L.B.L."/>
            <person name="Cai F."/>
            <person name="Druzhinina I.S."/>
            <person name="U'Ren J.M."/>
            <person name="Derntl C."/>
        </authorList>
    </citation>
    <scope>NUCLEOTIDE SEQUENCE</scope>
    <source>
        <strain evidence="2">TUCIM 5799</strain>
    </source>
</reference>
<feature type="region of interest" description="Disordered" evidence="1">
    <location>
        <begin position="81"/>
        <end position="146"/>
    </location>
</feature>
<sequence length="400" mass="43754">MKLHSLRTAFFLTASIGGISRLALAAPVVSILQVARSGDIAGNNSLATVDIDLEGETGITTRNEDDLGLGETYHGVGIETRMTIPRPPTPPKLPVPPPPPVPRPLPPVVIPKPKPADPVPVPGSPRPPPPPPKADWKPIPATENPGQGYGMGNDPKQMDEYAKAGKTQVDSYEATVHSNKPDVLTVGSKAELQGKGPNEAFLDIRKNPAYKIEEVKVLTSELKELKNFKSSELGFEIKQGFVTQVSVRNGKDPEPINQGIYDPNGNYIMYQVAFKDGNNVADKIPLNEIGMQNFQKVAGDNTKNFKAAFLMELQNKEFWGITRQNYNDMKQPFSEVMTFNRGTPQFERYMGSPNINSKFFSYGNHHNAIGNKIVDKIVIIPKQAENSGGKFTAALIFKNA</sequence>
<dbReference type="AlphaFoldDB" id="A0A9P9WKY3"/>
<organism evidence="2 3">
    <name type="scientific">Neoarthrinium moseri</name>
    <dbReference type="NCBI Taxonomy" id="1658444"/>
    <lineage>
        <taxon>Eukaryota</taxon>
        <taxon>Fungi</taxon>
        <taxon>Dikarya</taxon>
        <taxon>Ascomycota</taxon>
        <taxon>Pezizomycotina</taxon>
        <taxon>Sordariomycetes</taxon>
        <taxon>Xylariomycetidae</taxon>
        <taxon>Amphisphaeriales</taxon>
        <taxon>Apiosporaceae</taxon>
        <taxon>Neoarthrinium</taxon>
    </lineage>
</organism>
<dbReference type="PRINTS" id="PR01217">
    <property type="entry name" value="PRICHEXTENSN"/>
</dbReference>
<evidence type="ECO:0000256" key="1">
    <source>
        <dbReference type="SAM" id="MobiDB-lite"/>
    </source>
</evidence>
<dbReference type="EMBL" id="JAFIMR010000017">
    <property type="protein sequence ID" value="KAI1868396.1"/>
    <property type="molecule type" value="Genomic_DNA"/>
</dbReference>
<comment type="caution">
    <text evidence="2">The sequence shown here is derived from an EMBL/GenBank/DDBJ whole genome shotgun (WGS) entry which is preliminary data.</text>
</comment>
<evidence type="ECO:0000313" key="3">
    <source>
        <dbReference type="Proteomes" id="UP000829685"/>
    </source>
</evidence>
<keyword evidence="3" id="KW-1185">Reference proteome</keyword>
<accession>A0A9P9WKY3</accession>
<evidence type="ECO:0000313" key="2">
    <source>
        <dbReference type="EMBL" id="KAI1868396.1"/>
    </source>
</evidence>
<dbReference type="Proteomes" id="UP000829685">
    <property type="component" value="Unassembled WGS sequence"/>
</dbReference>
<protein>
    <submittedName>
        <fullName evidence="2">Uncharacterized protein</fullName>
    </submittedName>
</protein>
<name>A0A9P9WKY3_9PEZI</name>
<gene>
    <name evidence="2" type="ORF">JX265_007219</name>
</gene>
<feature type="compositionally biased region" description="Pro residues" evidence="1">
    <location>
        <begin position="85"/>
        <end position="133"/>
    </location>
</feature>
<proteinExistence type="predicted"/>